<dbReference type="Pfam" id="PF05050">
    <property type="entry name" value="Methyltransf_21"/>
    <property type="match status" value="1"/>
</dbReference>
<name>E2SFF9_9ACTN</name>
<dbReference type="PANTHER" id="PTHR36973">
    <property type="entry name" value="SLL1456 PROTEIN-RELATED"/>
    <property type="match status" value="1"/>
</dbReference>
<dbReference type="GO" id="GO:0032259">
    <property type="term" value="P:methylation"/>
    <property type="evidence" value="ECO:0007669"/>
    <property type="project" value="UniProtKB-KW"/>
</dbReference>
<dbReference type="InterPro" id="IPR029063">
    <property type="entry name" value="SAM-dependent_MTases_sf"/>
</dbReference>
<dbReference type="PANTHER" id="PTHR36973:SF4">
    <property type="entry name" value="NODULATION PROTEIN"/>
    <property type="match status" value="1"/>
</dbReference>
<proteinExistence type="predicted"/>
<keyword evidence="2" id="KW-0489">Methyltransferase</keyword>
<dbReference type="HOGENOM" id="CLU_068034_2_1_11"/>
<feature type="domain" description="Methyltransferase FkbM" evidence="1">
    <location>
        <begin position="44"/>
        <end position="213"/>
    </location>
</feature>
<dbReference type="eggNOG" id="COG2242">
    <property type="taxonomic scope" value="Bacteria"/>
</dbReference>
<dbReference type="SUPFAM" id="SSF53335">
    <property type="entry name" value="S-adenosyl-L-methionine-dependent methyltransferases"/>
    <property type="match status" value="1"/>
</dbReference>
<dbReference type="InterPro" id="IPR006342">
    <property type="entry name" value="FkbM_mtfrase"/>
</dbReference>
<protein>
    <submittedName>
        <fullName evidence="2">Methyltransferase, FkbM family</fullName>
    </submittedName>
</protein>
<evidence type="ECO:0000313" key="3">
    <source>
        <dbReference type="Proteomes" id="UP000003111"/>
    </source>
</evidence>
<organism evidence="2 3">
    <name type="scientific">Aeromicrobium marinum DSM 15272</name>
    <dbReference type="NCBI Taxonomy" id="585531"/>
    <lineage>
        <taxon>Bacteria</taxon>
        <taxon>Bacillati</taxon>
        <taxon>Actinomycetota</taxon>
        <taxon>Actinomycetes</taxon>
        <taxon>Propionibacteriales</taxon>
        <taxon>Nocardioidaceae</taxon>
        <taxon>Aeromicrobium</taxon>
    </lineage>
</organism>
<dbReference type="OrthoDB" id="4104638at2"/>
<dbReference type="InterPro" id="IPR053188">
    <property type="entry name" value="FkbM_Methyltransferase"/>
</dbReference>
<keyword evidence="3" id="KW-1185">Reference proteome</keyword>
<reference evidence="2" key="1">
    <citation type="submission" date="2010-08" db="EMBL/GenBank/DDBJ databases">
        <authorList>
            <person name="Muzny D."/>
            <person name="Qin X."/>
            <person name="Buhay C."/>
            <person name="Dugan-Rocha S."/>
            <person name="Ding Y."/>
            <person name="Chen G."/>
            <person name="Hawes A."/>
            <person name="Holder M."/>
            <person name="Jhangiani S."/>
            <person name="Johnson A."/>
            <person name="Khan Z."/>
            <person name="Li Z."/>
            <person name="Liu W."/>
            <person name="Liu X."/>
            <person name="Perez L."/>
            <person name="Shen H."/>
            <person name="Wang Q."/>
            <person name="Watt J."/>
            <person name="Xi L."/>
            <person name="Xin Y."/>
            <person name="Zhou J."/>
            <person name="Deng J."/>
            <person name="Jiang H."/>
            <person name="Liu Y."/>
            <person name="Qu J."/>
            <person name="Song X.-Z."/>
            <person name="Zhang L."/>
            <person name="Villasana D."/>
            <person name="Johnson A."/>
            <person name="Liu J."/>
            <person name="Liyanage D."/>
            <person name="Lorensuhewa L."/>
            <person name="Robinson T."/>
            <person name="Song A."/>
            <person name="Song B.-B."/>
            <person name="Dinh H."/>
            <person name="Thornton R."/>
            <person name="Coyle M."/>
            <person name="Francisco L."/>
            <person name="Jackson L."/>
            <person name="Javaid M."/>
            <person name="Korchina V."/>
            <person name="Kovar C."/>
            <person name="Mata R."/>
            <person name="Mathew T."/>
            <person name="Ngo R."/>
            <person name="Nguyen L."/>
            <person name="Nguyen N."/>
            <person name="Okwuonu G."/>
            <person name="Ongeri F."/>
            <person name="Pham C."/>
            <person name="Simmons D."/>
            <person name="Wilczek-Boney K."/>
            <person name="Hale W."/>
            <person name="Jakkamsetti A."/>
            <person name="Pham P."/>
            <person name="Ruth R."/>
            <person name="San Lucas F."/>
            <person name="Warren J."/>
            <person name="Zhang J."/>
            <person name="Zhao Z."/>
            <person name="Zhou C."/>
            <person name="Zhu D."/>
            <person name="Lee S."/>
            <person name="Bess C."/>
            <person name="Blankenburg K."/>
            <person name="Forbes L."/>
            <person name="Fu Q."/>
            <person name="Gubbala S."/>
            <person name="Hirani K."/>
            <person name="Jayaseelan J.C."/>
            <person name="Lara F."/>
            <person name="Munidasa M."/>
            <person name="Palculict T."/>
            <person name="Patil S."/>
            <person name="Pu L.-L."/>
            <person name="Saada N."/>
            <person name="Tang L."/>
            <person name="Weissenberger G."/>
            <person name="Zhu Y."/>
            <person name="Hemphill L."/>
            <person name="Shang Y."/>
            <person name="Youmans B."/>
            <person name="Ayvaz T."/>
            <person name="Ross M."/>
            <person name="Santibanez J."/>
            <person name="Aqrawi P."/>
            <person name="Gross S."/>
            <person name="Joshi V."/>
            <person name="Fowler G."/>
            <person name="Nazareth L."/>
            <person name="Reid J."/>
            <person name="Worley K."/>
            <person name="Petrosino J."/>
            <person name="Highlander S."/>
            <person name="Gibbs R."/>
        </authorList>
    </citation>
    <scope>NUCLEOTIDE SEQUENCE [LARGE SCALE GENOMIC DNA]</scope>
    <source>
        <strain evidence="2">DSM 15272</strain>
    </source>
</reference>
<evidence type="ECO:0000259" key="1">
    <source>
        <dbReference type="Pfam" id="PF05050"/>
    </source>
</evidence>
<dbReference type="Proteomes" id="UP000003111">
    <property type="component" value="Unassembled WGS sequence"/>
</dbReference>
<dbReference type="GO" id="GO:0008171">
    <property type="term" value="F:O-methyltransferase activity"/>
    <property type="evidence" value="ECO:0007669"/>
    <property type="project" value="TreeGrafter"/>
</dbReference>
<evidence type="ECO:0000313" key="2">
    <source>
        <dbReference type="EMBL" id="EFQ82060.1"/>
    </source>
</evidence>
<accession>E2SFF9</accession>
<gene>
    <name evidence="2" type="ORF">HMPREF0063_12768</name>
</gene>
<keyword evidence="2" id="KW-0808">Transferase</keyword>
<dbReference type="AlphaFoldDB" id="E2SFF9"/>
<sequence length="241" mass="25443">MSARHRVVAAVATRLGRRGFELRRHSAVRRQSVLTRHGVDLVLDVGAAGGGYGSSLRAFGYTGDIVSFEPLSTPFADLGAVIAGDPRWTARNVALGQEAGEVVINVASNSTSSSILPMLDAHVDAAPQVTYVGTETVTVARLDDEAREVVAGHRRPFLKIDTQGFEREVLAGGADTVAACVGLQLELSLVPLYGGGMLIDEAVSWAYDHGFRMVGLEQGYAAPTGEILQIDGVFVRADPAA</sequence>
<dbReference type="NCBIfam" id="TIGR01444">
    <property type="entry name" value="fkbM_fam"/>
    <property type="match status" value="1"/>
</dbReference>
<dbReference type="Gene3D" id="3.40.50.150">
    <property type="entry name" value="Vaccinia Virus protein VP39"/>
    <property type="match status" value="1"/>
</dbReference>
<dbReference type="RefSeq" id="WP_007079423.1">
    <property type="nucleotide sequence ID" value="NZ_CM001024.1"/>
</dbReference>
<comment type="caution">
    <text evidence="2">The sequence shown here is derived from an EMBL/GenBank/DDBJ whole genome shotgun (WGS) entry which is preliminary data.</text>
</comment>
<dbReference type="STRING" id="585531.HMPREF0063_12768"/>
<dbReference type="EMBL" id="ACLF03000012">
    <property type="protein sequence ID" value="EFQ82060.1"/>
    <property type="molecule type" value="Genomic_DNA"/>
</dbReference>